<name>A0A6I2UXE1_9FIRM</name>
<dbReference type="Gene3D" id="3.40.50.1000">
    <property type="entry name" value="HAD superfamily/HAD-like"/>
    <property type="match status" value="1"/>
</dbReference>
<dbReference type="NCBIfam" id="TIGR00099">
    <property type="entry name" value="Cof-subfamily"/>
    <property type="match status" value="1"/>
</dbReference>
<dbReference type="GO" id="GO:0005829">
    <property type="term" value="C:cytosol"/>
    <property type="evidence" value="ECO:0007669"/>
    <property type="project" value="TreeGrafter"/>
</dbReference>
<dbReference type="GO" id="GO:0016791">
    <property type="term" value="F:phosphatase activity"/>
    <property type="evidence" value="ECO:0007669"/>
    <property type="project" value="UniProtKB-ARBA"/>
</dbReference>
<dbReference type="CDD" id="cd07516">
    <property type="entry name" value="HAD_Pase"/>
    <property type="match status" value="1"/>
</dbReference>
<dbReference type="EMBL" id="VUNL01000017">
    <property type="protein sequence ID" value="MSV25847.1"/>
    <property type="molecule type" value="Genomic_DNA"/>
</dbReference>
<evidence type="ECO:0000313" key="2">
    <source>
        <dbReference type="Proteomes" id="UP000430222"/>
    </source>
</evidence>
<dbReference type="GO" id="GO:0000287">
    <property type="term" value="F:magnesium ion binding"/>
    <property type="evidence" value="ECO:0007669"/>
    <property type="project" value="TreeGrafter"/>
</dbReference>
<dbReference type="NCBIfam" id="TIGR01484">
    <property type="entry name" value="HAD-SF-IIB"/>
    <property type="match status" value="1"/>
</dbReference>
<evidence type="ECO:0000313" key="1">
    <source>
        <dbReference type="EMBL" id="MSV25847.1"/>
    </source>
</evidence>
<dbReference type="RefSeq" id="WP_154621614.1">
    <property type="nucleotide sequence ID" value="NZ_VUNL01000017.1"/>
</dbReference>
<dbReference type="PANTHER" id="PTHR10000:SF8">
    <property type="entry name" value="HAD SUPERFAMILY HYDROLASE-LIKE, TYPE 3"/>
    <property type="match status" value="1"/>
</dbReference>
<keyword evidence="2" id="KW-1185">Reference proteome</keyword>
<dbReference type="SFLD" id="SFLDG01140">
    <property type="entry name" value="C2.B:_Phosphomannomutase_and_P"/>
    <property type="match status" value="1"/>
</dbReference>
<dbReference type="InterPro" id="IPR006379">
    <property type="entry name" value="HAD-SF_hydro_IIB"/>
</dbReference>
<accession>A0A6I2UXE1</accession>
<proteinExistence type="predicted"/>
<comment type="caution">
    <text evidence="1">The sequence shown here is derived from an EMBL/GenBank/DDBJ whole genome shotgun (WGS) entry which is preliminary data.</text>
</comment>
<dbReference type="InterPro" id="IPR000150">
    <property type="entry name" value="Cof"/>
</dbReference>
<reference evidence="1 2" key="1">
    <citation type="submission" date="2019-08" db="EMBL/GenBank/DDBJ databases">
        <title>In-depth cultivation of the pig gut microbiome towards novel bacterial diversity and tailored functional studies.</title>
        <authorList>
            <person name="Wylensek D."/>
            <person name="Hitch T.C.A."/>
            <person name="Clavel T."/>
        </authorList>
    </citation>
    <scope>NUCLEOTIDE SEQUENCE [LARGE SCALE GENOMIC DNA]</scope>
    <source>
        <strain evidence="2">WCA-380-WT-3B3</strain>
    </source>
</reference>
<dbReference type="SFLD" id="SFLDS00003">
    <property type="entry name" value="Haloacid_Dehalogenase"/>
    <property type="match status" value="1"/>
</dbReference>
<dbReference type="PROSITE" id="PS01229">
    <property type="entry name" value="COF_2"/>
    <property type="match status" value="1"/>
</dbReference>
<dbReference type="Proteomes" id="UP000430222">
    <property type="component" value="Unassembled WGS sequence"/>
</dbReference>
<dbReference type="PANTHER" id="PTHR10000">
    <property type="entry name" value="PHOSPHOSERINE PHOSPHATASE"/>
    <property type="match status" value="1"/>
</dbReference>
<protein>
    <submittedName>
        <fullName evidence="1">HAD family phosphatase</fullName>
    </submittedName>
</protein>
<dbReference type="InterPro" id="IPR023214">
    <property type="entry name" value="HAD_sf"/>
</dbReference>
<dbReference type="Gene3D" id="3.30.1240.10">
    <property type="match status" value="1"/>
</dbReference>
<organism evidence="1 2">
    <name type="scientific">Selenomonas montiformis</name>
    <dbReference type="NCBI Taxonomy" id="2652285"/>
    <lineage>
        <taxon>Bacteria</taxon>
        <taxon>Bacillati</taxon>
        <taxon>Bacillota</taxon>
        <taxon>Negativicutes</taxon>
        <taxon>Selenomonadales</taxon>
        <taxon>Selenomonadaceae</taxon>
        <taxon>Selenomonas</taxon>
    </lineage>
</organism>
<dbReference type="Pfam" id="PF08282">
    <property type="entry name" value="Hydrolase_3"/>
    <property type="match status" value="1"/>
</dbReference>
<gene>
    <name evidence="1" type="ORF">FYJ78_11870</name>
</gene>
<dbReference type="InterPro" id="IPR036412">
    <property type="entry name" value="HAD-like_sf"/>
</dbReference>
<dbReference type="SUPFAM" id="SSF56784">
    <property type="entry name" value="HAD-like"/>
    <property type="match status" value="1"/>
</dbReference>
<dbReference type="AlphaFoldDB" id="A0A6I2UXE1"/>
<sequence length="268" mass="29554">MSVKLFVTDLDGTLLPGGKTVSPENIRAVREAVRAGVTVTIATGRMYRAALPVAEALGVEVPIITYNGALIRSTSGRVYYRSDIQPGTVRRVVEFCRMRGWHVQTYSRDELYFAEYDDYARAYERDQQIRGHVVGWDGLMEHTEEVSKLLSITDGAEQTEARLHELREAFGREVSPVRSKANYAEIINPGVSKADGIRRLAETLGIAAADTMAIGDAENDLPMLKAAGRSVAMGNAVPEVREACDYVTSECEQNGFAVAVYRYVLGRE</sequence>
<dbReference type="SFLD" id="SFLDG01144">
    <property type="entry name" value="C2.B.4:_PGP_Like"/>
    <property type="match status" value="1"/>
</dbReference>